<dbReference type="RefSeq" id="WP_091947596.1">
    <property type="nucleotide sequence ID" value="NZ_FOSV01000011.1"/>
</dbReference>
<dbReference type="InterPro" id="IPR051015">
    <property type="entry name" value="EvgA-like"/>
</dbReference>
<dbReference type="Pfam" id="PF00196">
    <property type="entry name" value="GerE"/>
    <property type="match status" value="1"/>
</dbReference>
<dbReference type="STRING" id="414703.SAMN04488125_111159"/>
<evidence type="ECO:0000256" key="1">
    <source>
        <dbReference type="ARBA" id="ARBA00022553"/>
    </source>
</evidence>
<evidence type="ECO:0000256" key="3">
    <source>
        <dbReference type="PROSITE-ProRule" id="PRU00169"/>
    </source>
</evidence>
<evidence type="ECO:0000259" key="4">
    <source>
        <dbReference type="PROSITE" id="PS50043"/>
    </source>
</evidence>
<dbReference type="InterPro" id="IPR011006">
    <property type="entry name" value="CheY-like_superfamily"/>
</dbReference>
<feature type="modified residue" description="4-aspartylphosphate" evidence="3">
    <location>
        <position position="69"/>
    </location>
</feature>
<dbReference type="Gene3D" id="1.10.10.10">
    <property type="entry name" value="Winged helix-like DNA-binding domain superfamily/Winged helix DNA-binding domain"/>
    <property type="match status" value="1"/>
</dbReference>
<dbReference type="SMART" id="SM00421">
    <property type="entry name" value="HTH_LUXR"/>
    <property type="match status" value="1"/>
</dbReference>
<dbReference type="InterPro" id="IPR016032">
    <property type="entry name" value="Sig_transdc_resp-reg_C-effctor"/>
</dbReference>
<dbReference type="PANTHER" id="PTHR45566:SF2">
    <property type="entry name" value="NARL SUBFAMILY"/>
    <property type="match status" value="1"/>
</dbReference>
<feature type="domain" description="Response regulatory" evidence="5">
    <location>
        <begin position="17"/>
        <end position="134"/>
    </location>
</feature>
<keyword evidence="7" id="KW-1185">Reference proteome</keyword>
<dbReference type="GO" id="GO:0006355">
    <property type="term" value="P:regulation of DNA-templated transcription"/>
    <property type="evidence" value="ECO:0007669"/>
    <property type="project" value="InterPro"/>
</dbReference>
<dbReference type="InterPro" id="IPR058245">
    <property type="entry name" value="NreC/VraR/RcsB-like_REC"/>
</dbReference>
<keyword evidence="1 3" id="KW-0597">Phosphoprotein</keyword>
<dbReference type="OrthoDB" id="9805444at2"/>
<dbReference type="Gene3D" id="3.40.50.2300">
    <property type="match status" value="1"/>
</dbReference>
<proteinExistence type="predicted"/>
<protein>
    <submittedName>
        <fullName evidence="6">Two component transcriptional regulator, LuxR family</fullName>
    </submittedName>
</protein>
<dbReference type="CDD" id="cd17535">
    <property type="entry name" value="REC_NarL-like"/>
    <property type="match status" value="1"/>
</dbReference>
<dbReference type="Proteomes" id="UP000198804">
    <property type="component" value="Unassembled WGS sequence"/>
</dbReference>
<dbReference type="Pfam" id="PF00072">
    <property type="entry name" value="Response_reg"/>
    <property type="match status" value="1"/>
</dbReference>
<dbReference type="PROSITE" id="PS50043">
    <property type="entry name" value="HTH_LUXR_2"/>
    <property type="match status" value="1"/>
</dbReference>
<dbReference type="EMBL" id="FOSV01000011">
    <property type="protein sequence ID" value="SFL26687.1"/>
    <property type="molecule type" value="Genomic_DNA"/>
</dbReference>
<gene>
    <name evidence="6" type="ORF">SAMN04488125_111159</name>
</gene>
<organism evidence="6 7">
    <name type="scientific">Methylorubrum salsuginis</name>
    <dbReference type="NCBI Taxonomy" id="414703"/>
    <lineage>
        <taxon>Bacteria</taxon>
        <taxon>Pseudomonadati</taxon>
        <taxon>Pseudomonadota</taxon>
        <taxon>Alphaproteobacteria</taxon>
        <taxon>Hyphomicrobiales</taxon>
        <taxon>Methylobacteriaceae</taxon>
        <taxon>Methylorubrum</taxon>
    </lineage>
</organism>
<evidence type="ECO:0000259" key="5">
    <source>
        <dbReference type="PROSITE" id="PS50110"/>
    </source>
</evidence>
<accession>A0A1I4GBL4</accession>
<dbReference type="PRINTS" id="PR00038">
    <property type="entry name" value="HTHLUXR"/>
</dbReference>
<evidence type="ECO:0000313" key="7">
    <source>
        <dbReference type="Proteomes" id="UP000198804"/>
    </source>
</evidence>
<dbReference type="GO" id="GO:0003677">
    <property type="term" value="F:DNA binding"/>
    <property type="evidence" value="ECO:0007669"/>
    <property type="project" value="UniProtKB-KW"/>
</dbReference>
<dbReference type="PANTHER" id="PTHR45566">
    <property type="entry name" value="HTH-TYPE TRANSCRIPTIONAL REGULATOR YHJB-RELATED"/>
    <property type="match status" value="1"/>
</dbReference>
<evidence type="ECO:0000256" key="2">
    <source>
        <dbReference type="ARBA" id="ARBA00023125"/>
    </source>
</evidence>
<feature type="domain" description="HTH luxR-type" evidence="4">
    <location>
        <begin position="162"/>
        <end position="227"/>
    </location>
</feature>
<evidence type="ECO:0000313" key="6">
    <source>
        <dbReference type="EMBL" id="SFL26687.1"/>
    </source>
</evidence>
<dbReference type="GO" id="GO:0000160">
    <property type="term" value="P:phosphorelay signal transduction system"/>
    <property type="evidence" value="ECO:0007669"/>
    <property type="project" value="InterPro"/>
</dbReference>
<dbReference type="AlphaFoldDB" id="A0A1I4GBL4"/>
<sequence>MSSATAPPPQPPAGGPVAVVADDDAFFRLALTTLLVRRLGFARVVETGSLDEALAALAETPEASLALFDLRMPGMAGAASLSAVRECFPAVKAAILSGSTDREDILTALAAGSHGYVPKTLPPPEVASALEIILGGAIYVPPFLADIPAPGTAPAPTVREPGDVPAASLTRRQRDVLELIVDGRSNKEIARTLALGEGTVKVHVAALLRALGVANRAAAAALGARALGRS</sequence>
<name>A0A1I4GBL4_9HYPH</name>
<dbReference type="InterPro" id="IPR001789">
    <property type="entry name" value="Sig_transdc_resp-reg_receiver"/>
</dbReference>
<dbReference type="SUPFAM" id="SSF46894">
    <property type="entry name" value="C-terminal effector domain of the bipartite response regulators"/>
    <property type="match status" value="1"/>
</dbReference>
<reference evidence="7" key="1">
    <citation type="submission" date="2016-10" db="EMBL/GenBank/DDBJ databases">
        <authorList>
            <person name="Varghese N."/>
            <person name="Submissions S."/>
        </authorList>
    </citation>
    <scope>NUCLEOTIDE SEQUENCE [LARGE SCALE GENOMIC DNA]</scope>
    <source>
        <strain evidence="7">CGMCC 1.6474</strain>
    </source>
</reference>
<dbReference type="CDD" id="cd06170">
    <property type="entry name" value="LuxR_C_like"/>
    <property type="match status" value="1"/>
</dbReference>
<keyword evidence="2" id="KW-0238">DNA-binding</keyword>
<dbReference type="InterPro" id="IPR036388">
    <property type="entry name" value="WH-like_DNA-bd_sf"/>
</dbReference>
<dbReference type="SUPFAM" id="SSF52172">
    <property type="entry name" value="CheY-like"/>
    <property type="match status" value="1"/>
</dbReference>
<dbReference type="SMART" id="SM00448">
    <property type="entry name" value="REC"/>
    <property type="match status" value="1"/>
</dbReference>
<dbReference type="PROSITE" id="PS50110">
    <property type="entry name" value="RESPONSE_REGULATORY"/>
    <property type="match status" value="1"/>
</dbReference>
<dbReference type="InterPro" id="IPR000792">
    <property type="entry name" value="Tscrpt_reg_LuxR_C"/>
</dbReference>